<reference evidence="1 2" key="1">
    <citation type="submission" date="2018-06" db="EMBL/GenBank/DDBJ databases">
        <authorList>
            <consortium name="Pathogen Informatics"/>
            <person name="Doyle S."/>
        </authorList>
    </citation>
    <scope>NUCLEOTIDE SEQUENCE [LARGE SCALE GENOMIC DNA]</scope>
    <source>
        <strain evidence="1 2">NCTC10736</strain>
    </source>
</reference>
<proteinExistence type="predicted"/>
<dbReference type="RefSeq" id="WP_115407332.1">
    <property type="nucleotide sequence ID" value="NZ_UGYV01000004.1"/>
</dbReference>
<sequence length="119" mass="13762">MLNPILASAALLVFQSPVGLPAGLKLNNSTPFSYEIIAYFEKKYPKPKLTKQQQYIQDLYRTQMETIPVNKASFNTSFQMQKNHSIGKIYVTFKKSHREESKTAYVNLDNHYRLNEGKE</sequence>
<name>A0A380BZE9_9GAMM</name>
<dbReference type="AlphaFoldDB" id="A0A380BZE9"/>
<dbReference type="Proteomes" id="UP000255061">
    <property type="component" value="Unassembled WGS sequence"/>
</dbReference>
<evidence type="ECO:0000313" key="2">
    <source>
        <dbReference type="Proteomes" id="UP000255061"/>
    </source>
</evidence>
<organism evidence="1 2">
    <name type="scientific">Shewanella morhuae</name>
    <dbReference type="NCBI Taxonomy" id="365591"/>
    <lineage>
        <taxon>Bacteria</taxon>
        <taxon>Pseudomonadati</taxon>
        <taxon>Pseudomonadota</taxon>
        <taxon>Gammaproteobacteria</taxon>
        <taxon>Alteromonadales</taxon>
        <taxon>Shewanellaceae</taxon>
        <taxon>Shewanella</taxon>
    </lineage>
</organism>
<dbReference type="EMBL" id="UGYV01000004">
    <property type="protein sequence ID" value="SUJ09992.1"/>
    <property type="molecule type" value="Genomic_DNA"/>
</dbReference>
<gene>
    <name evidence="1" type="ORF">NCTC10736_04078</name>
</gene>
<evidence type="ECO:0000313" key="1">
    <source>
        <dbReference type="EMBL" id="SUJ09992.1"/>
    </source>
</evidence>
<protein>
    <submittedName>
        <fullName evidence="1">Uncharacterized protein</fullName>
    </submittedName>
</protein>
<accession>A0A380BZE9</accession>